<dbReference type="EMBL" id="FMZE01000008">
    <property type="protein sequence ID" value="SDD39573.1"/>
    <property type="molecule type" value="Genomic_DNA"/>
</dbReference>
<proteinExistence type="predicted"/>
<organism evidence="1 2">
    <name type="scientific">Prauserella marina</name>
    <dbReference type="NCBI Taxonomy" id="530584"/>
    <lineage>
        <taxon>Bacteria</taxon>
        <taxon>Bacillati</taxon>
        <taxon>Actinomycetota</taxon>
        <taxon>Actinomycetes</taxon>
        <taxon>Pseudonocardiales</taxon>
        <taxon>Pseudonocardiaceae</taxon>
        <taxon>Prauserella</taxon>
    </lineage>
</organism>
<dbReference type="Gene3D" id="1.50.10.20">
    <property type="match status" value="2"/>
</dbReference>
<dbReference type="OrthoDB" id="9758578at2"/>
<dbReference type="STRING" id="530584.SAMN05421630_10822"/>
<keyword evidence="2" id="KW-1185">Reference proteome</keyword>
<evidence type="ECO:0000313" key="1">
    <source>
        <dbReference type="EMBL" id="SDD39573.1"/>
    </source>
</evidence>
<keyword evidence="1" id="KW-0808">Transferase</keyword>
<reference evidence="1 2" key="1">
    <citation type="submission" date="2016-10" db="EMBL/GenBank/DDBJ databases">
        <authorList>
            <person name="de Groot N.N."/>
        </authorList>
    </citation>
    <scope>NUCLEOTIDE SEQUENCE [LARGE SCALE GENOMIC DNA]</scope>
    <source>
        <strain evidence="1 2">CGMCC 4.5506</strain>
    </source>
</reference>
<dbReference type="Proteomes" id="UP000199494">
    <property type="component" value="Unassembled WGS sequence"/>
</dbReference>
<dbReference type="AlphaFoldDB" id="A0A222VTQ8"/>
<name>A0A222VTQ8_9PSEU</name>
<accession>A0A222VTQ8</accession>
<gene>
    <name evidence="1" type="ORF">SAMN05421630_10822</name>
</gene>
<dbReference type="CDD" id="cd00688">
    <property type="entry name" value="ISOPREN_C2_like"/>
    <property type="match status" value="1"/>
</dbReference>
<dbReference type="RefSeq" id="WP_091807574.1">
    <property type="nucleotide sequence ID" value="NZ_CP016353.1"/>
</dbReference>
<dbReference type="SUPFAM" id="SSF48239">
    <property type="entry name" value="Terpenoid cyclases/Protein prenyltransferases"/>
    <property type="match status" value="2"/>
</dbReference>
<dbReference type="GO" id="GO:0016740">
    <property type="term" value="F:transferase activity"/>
    <property type="evidence" value="ECO:0007669"/>
    <property type="project" value="UniProtKB-KW"/>
</dbReference>
<protein>
    <submittedName>
        <fullName evidence="1">Prenyltransferase and squalene oxidase repeat-containing protein</fullName>
    </submittedName>
</protein>
<dbReference type="KEGG" id="pmad:BAY61_22530"/>
<dbReference type="InterPro" id="IPR032696">
    <property type="entry name" value="SQ_cyclase_C"/>
</dbReference>
<dbReference type="InterPro" id="IPR008930">
    <property type="entry name" value="Terpenoid_cyclase/PrenylTrfase"/>
</dbReference>
<dbReference type="Pfam" id="PF13243">
    <property type="entry name" value="SQHop_cyclase_C"/>
    <property type="match status" value="1"/>
</dbReference>
<sequence length="330" mass="36778">MLHTLFENQGTTLRTVVRRALDYFRDHQRPDGAIAEDPAVTVFQEWDSVNALKAMALWSDMAETEHLDAAERIAEFLAGREKPNGMLSWGALPTGPGDYCTETSSEYTSALTLLGHVSSARAKAEYLRRGQLPSGAWEEPHPHIPRAFQTEPSVTGFASMALTGLDIEPRYVDEMLDFLGGRQKPDGHFGINWYYYGTYYYLLAPATAAQAAFGDYPALASARRFVVAEQRCDGSWHDELDGFGEYSSAEQHTALALDTLAQTGMDARETETGRAVTWLLGRARPDGSWNGGRYPYPDTDSYRGFHATQHVFTTARVLFALHALYRMENS</sequence>
<evidence type="ECO:0000313" key="2">
    <source>
        <dbReference type="Proteomes" id="UP000199494"/>
    </source>
</evidence>